<dbReference type="AlphaFoldDB" id="A0A0S3UJR1"/>
<gene>
    <name evidence="1" type="ORF">PIOMA14_I_1214</name>
</gene>
<name>A0A0S3UJR1_PREIN</name>
<accession>A0A0S3UJR1</accession>
<evidence type="ECO:0000313" key="1">
    <source>
        <dbReference type="EMBL" id="BAU17722.1"/>
    </source>
</evidence>
<proteinExistence type="predicted"/>
<organism evidence="1 2">
    <name type="scientific">Prevotella intermedia</name>
    <dbReference type="NCBI Taxonomy" id="28131"/>
    <lineage>
        <taxon>Bacteria</taxon>
        <taxon>Pseudomonadati</taxon>
        <taxon>Bacteroidota</taxon>
        <taxon>Bacteroidia</taxon>
        <taxon>Bacteroidales</taxon>
        <taxon>Prevotellaceae</taxon>
        <taxon>Prevotella</taxon>
    </lineage>
</organism>
<dbReference type="EMBL" id="AP014597">
    <property type="protein sequence ID" value="BAU17722.1"/>
    <property type="molecule type" value="Genomic_DNA"/>
</dbReference>
<reference evidence="1 2" key="1">
    <citation type="journal article" date="2016" name="DNA Res.">
        <title>The complete genome sequencing of Prevotella intermedia strain OMA14 and a subsequent fine-scale, intra-species genomic comparison reveal an unusual amplification of conjugative and mobile transposons and identify a novel Prevotella-lineage-specific repeat.</title>
        <authorList>
            <person name="Naito M."/>
            <person name="Ogura Y."/>
            <person name="Itoh T."/>
            <person name="Shoji M."/>
            <person name="Okamoto M."/>
            <person name="Hayashi T."/>
            <person name="Nakayama K."/>
        </authorList>
    </citation>
    <scope>NUCLEOTIDE SEQUENCE [LARGE SCALE GENOMIC DNA]</scope>
    <source>
        <strain evidence="1 2">OMA14</strain>
    </source>
</reference>
<dbReference type="Proteomes" id="UP000217431">
    <property type="component" value="Chromosome I"/>
</dbReference>
<evidence type="ECO:0000313" key="2">
    <source>
        <dbReference type="Proteomes" id="UP000217431"/>
    </source>
</evidence>
<protein>
    <recommendedName>
        <fullName evidence="3">DNA-binding protein</fullName>
    </recommendedName>
</protein>
<evidence type="ECO:0008006" key="3">
    <source>
        <dbReference type="Google" id="ProtNLM"/>
    </source>
</evidence>
<sequence length="39" mass="4504">MAAITSLNASTIMRNIEFMRDKCLRRVGSDKNGFWEIID</sequence>